<dbReference type="PRINTS" id="PR00019">
    <property type="entry name" value="LEURICHRPT"/>
</dbReference>
<dbReference type="Gene3D" id="3.80.10.10">
    <property type="entry name" value="Ribonuclease Inhibitor"/>
    <property type="match status" value="1"/>
</dbReference>
<evidence type="ECO:0000313" key="5">
    <source>
        <dbReference type="Proteomes" id="UP001516400"/>
    </source>
</evidence>
<sequence length="239" mass="27246">MKTLHLENISISVIPKNSLLSDSLETFEFISNGLVNIDDVPLCGIPNIRVINFKKNRIKHLKPDLYQCSTPKKWGHSKNSLFENNHLSIESIDLSHNEISILTKAFNAFTKLSHLNLQNNSIQHISDIDFENNFALEHLNLADNSISVISKAAFTKLHHLRDINLSHNKIIQVELKLLPQLSDINLSYNKITFEKIQGIHHLLSLETLDLSYNELNGTSNFLIIFLQQLRLTSMGIISF</sequence>
<dbReference type="PANTHER" id="PTHR24369">
    <property type="entry name" value="ANTIGEN BSP, PUTATIVE-RELATED"/>
    <property type="match status" value="1"/>
</dbReference>
<dbReference type="AlphaFoldDB" id="A0ABD2N7Y0"/>
<evidence type="ECO:0000256" key="1">
    <source>
        <dbReference type="ARBA" id="ARBA00022614"/>
    </source>
</evidence>
<name>A0ABD2N7Y0_9CUCU</name>
<keyword evidence="1" id="KW-0433">Leucine-rich repeat</keyword>
<keyword evidence="5" id="KW-1185">Reference proteome</keyword>
<evidence type="ECO:0000313" key="4">
    <source>
        <dbReference type="EMBL" id="KAL3274817.1"/>
    </source>
</evidence>
<dbReference type="InterPro" id="IPR001611">
    <property type="entry name" value="Leu-rich_rpt"/>
</dbReference>
<dbReference type="SUPFAM" id="SSF52058">
    <property type="entry name" value="L domain-like"/>
    <property type="match status" value="1"/>
</dbReference>
<evidence type="ECO:0000256" key="2">
    <source>
        <dbReference type="ARBA" id="ARBA00022729"/>
    </source>
</evidence>
<dbReference type="Pfam" id="PF13855">
    <property type="entry name" value="LRR_8"/>
    <property type="match status" value="1"/>
</dbReference>
<evidence type="ECO:0008006" key="6">
    <source>
        <dbReference type="Google" id="ProtNLM"/>
    </source>
</evidence>
<organism evidence="4 5">
    <name type="scientific">Cryptolaemus montrouzieri</name>
    <dbReference type="NCBI Taxonomy" id="559131"/>
    <lineage>
        <taxon>Eukaryota</taxon>
        <taxon>Metazoa</taxon>
        <taxon>Ecdysozoa</taxon>
        <taxon>Arthropoda</taxon>
        <taxon>Hexapoda</taxon>
        <taxon>Insecta</taxon>
        <taxon>Pterygota</taxon>
        <taxon>Neoptera</taxon>
        <taxon>Endopterygota</taxon>
        <taxon>Coleoptera</taxon>
        <taxon>Polyphaga</taxon>
        <taxon>Cucujiformia</taxon>
        <taxon>Coccinelloidea</taxon>
        <taxon>Coccinellidae</taxon>
        <taxon>Scymninae</taxon>
        <taxon>Scymnini</taxon>
        <taxon>Cryptolaemus</taxon>
    </lineage>
</organism>
<dbReference type="EMBL" id="JABFTP020000083">
    <property type="protein sequence ID" value="KAL3274817.1"/>
    <property type="molecule type" value="Genomic_DNA"/>
</dbReference>
<dbReference type="InterPro" id="IPR050541">
    <property type="entry name" value="LRR_TM_domain-containing"/>
</dbReference>
<comment type="caution">
    <text evidence="4">The sequence shown here is derived from an EMBL/GenBank/DDBJ whole genome shotgun (WGS) entry which is preliminary data.</text>
</comment>
<keyword evidence="3" id="KW-0677">Repeat</keyword>
<dbReference type="PROSITE" id="PS51450">
    <property type="entry name" value="LRR"/>
    <property type="match status" value="2"/>
</dbReference>
<dbReference type="Pfam" id="PF00560">
    <property type="entry name" value="LRR_1"/>
    <property type="match status" value="1"/>
</dbReference>
<evidence type="ECO:0000256" key="3">
    <source>
        <dbReference type="ARBA" id="ARBA00022737"/>
    </source>
</evidence>
<dbReference type="Proteomes" id="UP001516400">
    <property type="component" value="Unassembled WGS sequence"/>
</dbReference>
<keyword evidence="2" id="KW-0732">Signal</keyword>
<reference evidence="4 5" key="1">
    <citation type="journal article" date="2021" name="BMC Biol.">
        <title>Horizontally acquired antibacterial genes associated with adaptive radiation of ladybird beetles.</title>
        <authorList>
            <person name="Li H.S."/>
            <person name="Tang X.F."/>
            <person name="Huang Y.H."/>
            <person name="Xu Z.Y."/>
            <person name="Chen M.L."/>
            <person name="Du X.Y."/>
            <person name="Qiu B.Y."/>
            <person name="Chen P.T."/>
            <person name="Zhang W."/>
            <person name="Slipinski A."/>
            <person name="Escalona H.E."/>
            <person name="Waterhouse R.M."/>
            <person name="Zwick A."/>
            <person name="Pang H."/>
        </authorList>
    </citation>
    <scope>NUCLEOTIDE SEQUENCE [LARGE SCALE GENOMIC DNA]</scope>
    <source>
        <strain evidence="4">SYSU2018</strain>
    </source>
</reference>
<protein>
    <recommendedName>
        <fullName evidence="6">Chaoptin</fullName>
    </recommendedName>
</protein>
<gene>
    <name evidence="4" type="ORF">HHI36_019600</name>
</gene>
<dbReference type="InterPro" id="IPR032675">
    <property type="entry name" value="LRR_dom_sf"/>
</dbReference>
<dbReference type="SMART" id="SM00369">
    <property type="entry name" value="LRR_TYP"/>
    <property type="match status" value="5"/>
</dbReference>
<accession>A0ABD2N7Y0</accession>
<dbReference type="PANTHER" id="PTHR24369:SF210">
    <property type="entry name" value="CHAOPTIN-RELATED"/>
    <property type="match status" value="1"/>
</dbReference>
<dbReference type="InterPro" id="IPR003591">
    <property type="entry name" value="Leu-rich_rpt_typical-subtyp"/>
</dbReference>
<proteinExistence type="predicted"/>